<reference evidence="3 4" key="1">
    <citation type="submission" date="2020-04" db="EMBL/GenBank/DDBJ databases">
        <authorList>
            <person name="Basu S."/>
            <person name="Maruthanayagam V."/>
            <person name="Chakraborty S."/>
            <person name="Pramanik A."/>
            <person name="Mukherjee J."/>
            <person name="Brink B."/>
        </authorList>
    </citation>
    <scope>NUCLEOTIDE SEQUENCE [LARGE SCALE GENOMIC DNA]</scope>
    <source>
        <strain evidence="3 4">AP17</strain>
    </source>
</reference>
<dbReference type="InterPro" id="IPR004805">
    <property type="entry name" value="DnaE2/DnaE/PolC"/>
</dbReference>
<gene>
    <name evidence="3" type="ORF">HCG48_17005</name>
</gene>
<dbReference type="PANTHER" id="PTHR32294:SF0">
    <property type="entry name" value="DNA POLYMERASE III SUBUNIT ALPHA"/>
    <property type="match status" value="1"/>
</dbReference>
<dbReference type="KEGG" id="oxy:HCG48_17005"/>
<dbReference type="CDD" id="cd04485">
    <property type="entry name" value="DnaE_OBF"/>
    <property type="match status" value="1"/>
</dbReference>
<dbReference type="Pfam" id="PF01336">
    <property type="entry name" value="tRNA_anti-codon"/>
    <property type="match status" value="1"/>
</dbReference>
<dbReference type="NCBIfam" id="NF005616">
    <property type="entry name" value="PRK07373.1"/>
    <property type="match status" value="1"/>
</dbReference>
<dbReference type="Gene3D" id="2.170.16.10">
    <property type="entry name" value="Hedgehog/Intein (Hint) domain"/>
    <property type="match status" value="1"/>
</dbReference>
<dbReference type="NCBIfam" id="TIGR01443">
    <property type="entry name" value="intein_Cterm"/>
    <property type="match status" value="1"/>
</dbReference>
<protein>
    <submittedName>
        <fullName evidence="3">Trans-splicing intein-formed DNA polymerase III subunit alpha C-terminal partner DnaE-C</fullName>
    </submittedName>
</protein>
<proteinExistence type="predicted"/>
<sequence>MVKIVSRRRVGTERVYDIGVVRDHNFLLLNGLVASNCFNKSHSTAYGYVTYQTAYLKANYPVEYMAALLTANSGDKDKVNKYIANCGSMAIEVEQPDINRSGVDFTPVEGKILFGLSAVRNVGDAAIAAILQAREKDGPFKSLEDLCDRVDLRTVNRRGLESLIQCGALDCLNPNRRQAIEHLEAVIKWAGERARDRDSGQGNLFDLLGNGNNNGAKADNGQFEGAPKPPQVPDYPQQEKLRLEKELLGFYVSDHPLKDIQKSAKVLAPVELGQLEDQRQDAYISAVVMLTEVKPIVTKKGDRMAIVQMEDLTGSAEGVVFPKSYERIAAHIQPDTRLIIWGKCDRRDDKIQIIVNDVEPVEQVRMVMVELTPDQAGDMQQSHNLRTILQEQVGDKDKAKIPVIAIVQGGGRRQLVRFGASFRVQDSEGAVEALCNAGFPARASSLTER</sequence>
<evidence type="ECO:0000313" key="3">
    <source>
        <dbReference type="EMBL" id="QIZ72065.1"/>
    </source>
</evidence>
<evidence type="ECO:0000259" key="2">
    <source>
        <dbReference type="Pfam" id="PF14579"/>
    </source>
</evidence>
<dbReference type="PANTHER" id="PTHR32294">
    <property type="entry name" value="DNA POLYMERASE III SUBUNIT ALPHA"/>
    <property type="match status" value="1"/>
</dbReference>
<dbReference type="InterPro" id="IPR004365">
    <property type="entry name" value="NA-bd_OB_tRNA"/>
</dbReference>
<evidence type="ECO:0000259" key="1">
    <source>
        <dbReference type="Pfam" id="PF01336"/>
    </source>
</evidence>
<dbReference type="Pfam" id="PF14579">
    <property type="entry name" value="HHH_6"/>
    <property type="match status" value="1"/>
</dbReference>
<dbReference type="InterPro" id="IPR029460">
    <property type="entry name" value="DNAPol_HHH"/>
</dbReference>
<accession>A0A6H1U084</accession>
<evidence type="ECO:0000313" key="4">
    <source>
        <dbReference type="Proteomes" id="UP000500857"/>
    </source>
</evidence>
<name>A0A6H1U084_9CYAN</name>
<dbReference type="RefSeq" id="WP_168570216.1">
    <property type="nucleotide sequence ID" value="NZ_CP051167.1"/>
</dbReference>
<dbReference type="GO" id="GO:0003676">
    <property type="term" value="F:nucleic acid binding"/>
    <property type="evidence" value="ECO:0007669"/>
    <property type="project" value="InterPro"/>
</dbReference>
<dbReference type="Gene3D" id="1.10.150.870">
    <property type="match status" value="1"/>
</dbReference>
<dbReference type="GO" id="GO:0006260">
    <property type="term" value="P:DNA replication"/>
    <property type="evidence" value="ECO:0007669"/>
    <property type="project" value="InterPro"/>
</dbReference>
<dbReference type="PROSITE" id="PS50818">
    <property type="entry name" value="INTEIN_C_TER"/>
    <property type="match status" value="1"/>
</dbReference>
<dbReference type="EMBL" id="CP051167">
    <property type="protein sequence ID" value="QIZ72065.1"/>
    <property type="molecule type" value="Genomic_DNA"/>
</dbReference>
<dbReference type="SUPFAM" id="SSF160975">
    <property type="entry name" value="AF1531-like"/>
    <property type="match status" value="1"/>
</dbReference>
<keyword evidence="4" id="KW-1185">Reference proteome</keyword>
<feature type="domain" description="DNA polymerase helix-hairpin-helix motif" evidence="2">
    <location>
        <begin position="91"/>
        <end position="179"/>
    </location>
</feature>
<feature type="domain" description="OB" evidence="1">
    <location>
        <begin position="291"/>
        <end position="361"/>
    </location>
</feature>
<organism evidence="3 4">
    <name type="scientific">Oxynema aestuarii AP17</name>
    <dbReference type="NCBI Taxonomy" id="2064643"/>
    <lineage>
        <taxon>Bacteria</taxon>
        <taxon>Bacillati</taxon>
        <taxon>Cyanobacteriota</taxon>
        <taxon>Cyanophyceae</taxon>
        <taxon>Oscillatoriophycideae</taxon>
        <taxon>Oscillatoriales</taxon>
        <taxon>Oscillatoriaceae</taxon>
        <taxon>Oxynema</taxon>
        <taxon>Oxynema aestuarii</taxon>
    </lineage>
</organism>
<dbReference type="GO" id="GO:0008408">
    <property type="term" value="F:3'-5' exonuclease activity"/>
    <property type="evidence" value="ECO:0007669"/>
    <property type="project" value="InterPro"/>
</dbReference>
<dbReference type="InterPro" id="IPR030934">
    <property type="entry name" value="Intein_C"/>
</dbReference>
<dbReference type="AlphaFoldDB" id="A0A6H1U084"/>
<dbReference type="Proteomes" id="UP000500857">
    <property type="component" value="Chromosome"/>
</dbReference>